<evidence type="ECO:0000313" key="2">
    <source>
        <dbReference type="EMBL" id="CAI2377989.1"/>
    </source>
</evidence>
<proteinExistence type="predicted"/>
<dbReference type="Proteomes" id="UP001295684">
    <property type="component" value="Unassembled WGS sequence"/>
</dbReference>
<name>A0AAD2D203_EUPCR</name>
<feature type="region of interest" description="Disordered" evidence="1">
    <location>
        <begin position="441"/>
        <end position="464"/>
    </location>
</feature>
<gene>
    <name evidence="2" type="ORF">ECRASSUSDP1_LOCUS19380</name>
</gene>
<sequence length="810" mass="93256">MFNVQIDKFGCSLKYSKTKMSSSKSSSIYDFLEAYKEIKGTKLKHGCKKASQKGYRGRKNWFMRMKMTNESKIKDVISQIQYIHESSVESAERYYSKSYHSSESSRVSLKEDPVVKNHQISPANFSPTVMKKMKRIQRTIRNKKEFRSVGRNYLRNNLTSSFLPNSQNTLSAQRALNYSSFKTKSQSPPQYRTHVFKSQRDQTFQPFLTPRVPLEELARSRVQNAIPSLRCSKRFSSSFSTKPKWSHNTKVSRIVRKNLKEPGTASITDTRFVPVNLQIQRKDNESNMALRILTKERKNKVKESDIPLDVLFNQELNDYKLEEARALQKPKPIVFRISQVKESKGKGMIGKVRFEIEGGGKPIDANFVRKNEIEFFEFVEGFNDNYVKSQTKKSSRISVAHRPRVSLVKKFSRIYTGMEFKLKLNRGVTFKNPKQSNENTISISEYSCDTDKSGPSSKSRASSLMKMRLSRKSIISRSSIKKINYKDSKKRILGSKRNTSFKNYKRNRQPSDDNSSQVSLDVVEEKSYISESESEDSQKTNSVMTNKDFEFPKAKLNSSILESNLLCPSPEIRKTPNLRTTSNKIKPVNQKKFRSRASMIPKKLQPRKTLIHRGSILKDFAMKNINIIRESSFDQSSSVSEMRSDAMASIARINEIYSPRSSIKKQKKNTRQKGIYLFDIEMQDKIIDATVDLSGLNRDHRFVKPSSETKQKNLCLASKQYGSKWFVPPKKWKQIFQKALLQEEANGNKSLKTNIALTNMIDRIKGVSKTRPVSPLSPPYIPEPAPKDASKIDVVKNFQEDISKLMEEQK</sequence>
<feature type="region of interest" description="Disordered" evidence="1">
    <location>
        <begin position="487"/>
        <end position="520"/>
    </location>
</feature>
<accession>A0AAD2D203</accession>
<protein>
    <submittedName>
        <fullName evidence="2">Uncharacterized protein</fullName>
    </submittedName>
</protein>
<comment type="caution">
    <text evidence="2">The sequence shown here is derived from an EMBL/GenBank/DDBJ whole genome shotgun (WGS) entry which is preliminary data.</text>
</comment>
<reference evidence="2" key="1">
    <citation type="submission" date="2023-07" db="EMBL/GenBank/DDBJ databases">
        <authorList>
            <consortium name="AG Swart"/>
            <person name="Singh M."/>
            <person name="Singh A."/>
            <person name="Seah K."/>
            <person name="Emmerich C."/>
        </authorList>
    </citation>
    <scope>NUCLEOTIDE SEQUENCE</scope>
    <source>
        <strain evidence="2">DP1</strain>
    </source>
</reference>
<dbReference type="AlphaFoldDB" id="A0AAD2D203"/>
<keyword evidence="3" id="KW-1185">Reference proteome</keyword>
<feature type="compositionally biased region" description="Low complexity" evidence="1">
    <location>
        <begin position="453"/>
        <end position="463"/>
    </location>
</feature>
<organism evidence="2 3">
    <name type="scientific">Euplotes crassus</name>
    <dbReference type="NCBI Taxonomy" id="5936"/>
    <lineage>
        <taxon>Eukaryota</taxon>
        <taxon>Sar</taxon>
        <taxon>Alveolata</taxon>
        <taxon>Ciliophora</taxon>
        <taxon>Intramacronucleata</taxon>
        <taxon>Spirotrichea</taxon>
        <taxon>Hypotrichia</taxon>
        <taxon>Euplotida</taxon>
        <taxon>Euplotidae</taxon>
        <taxon>Moneuplotes</taxon>
    </lineage>
</organism>
<evidence type="ECO:0000313" key="3">
    <source>
        <dbReference type="Proteomes" id="UP001295684"/>
    </source>
</evidence>
<dbReference type="EMBL" id="CAMPGE010019667">
    <property type="protein sequence ID" value="CAI2377989.1"/>
    <property type="molecule type" value="Genomic_DNA"/>
</dbReference>
<evidence type="ECO:0000256" key="1">
    <source>
        <dbReference type="SAM" id="MobiDB-lite"/>
    </source>
</evidence>